<dbReference type="AlphaFoldDB" id="A0A139AFB6"/>
<organism evidence="3 4">
    <name type="scientific">Gonapodya prolifera (strain JEL478)</name>
    <name type="common">Monoblepharis prolifera</name>
    <dbReference type="NCBI Taxonomy" id="1344416"/>
    <lineage>
        <taxon>Eukaryota</taxon>
        <taxon>Fungi</taxon>
        <taxon>Fungi incertae sedis</taxon>
        <taxon>Chytridiomycota</taxon>
        <taxon>Chytridiomycota incertae sedis</taxon>
        <taxon>Monoblepharidomycetes</taxon>
        <taxon>Monoblepharidales</taxon>
        <taxon>Gonapodyaceae</taxon>
        <taxon>Gonapodya</taxon>
    </lineage>
</organism>
<protein>
    <recommendedName>
        <fullName evidence="2">Reelin domain-containing protein</fullName>
    </recommendedName>
</protein>
<accession>A0A139AFB6</accession>
<dbReference type="Gene3D" id="2.60.40.4060">
    <property type="entry name" value="Reeler domain"/>
    <property type="match status" value="1"/>
</dbReference>
<evidence type="ECO:0000313" key="3">
    <source>
        <dbReference type="EMBL" id="KXS15522.1"/>
    </source>
</evidence>
<dbReference type="Pfam" id="PF02014">
    <property type="entry name" value="Reeler"/>
    <property type="match status" value="1"/>
</dbReference>
<proteinExistence type="predicted"/>
<dbReference type="EMBL" id="KQ965761">
    <property type="protein sequence ID" value="KXS15522.1"/>
    <property type="molecule type" value="Genomic_DNA"/>
</dbReference>
<name>A0A139AFB6_GONPJ</name>
<evidence type="ECO:0000259" key="2">
    <source>
        <dbReference type="Pfam" id="PF02014"/>
    </source>
</evidence>
<feature type="domain" description="Reelin" evidence="2">
    <location>
        <begin position="65"/>
        <end position="170"/>
    </location>
</feature>
<sequence length="513" mass="51520">MRSSLSTSRRPLVRMALAALVAALALFAPSSSMPTNGVTVCQYPDTAVQAMTHGPPTTPKATLAATVNADGTATLALTGVAQYKGIVMYVRDAATTTHMGTIALPSALFQTKDCTAAVGSTSGAAGTIQHNSNTLKTVMSFTWTPDAMVTAGQALVAEAVIVESFMNWYMVAPAAFTASTAAAKQAGAAGGAMTTPAVVPPPVPATTMAVPKAATTAAGAVAKPTTAGGLKPTTAAVLKPMTSMTGSLKPPTMAKPTSMMTRTAANMANPLTPTIILTAPTQTCMCYVVQQPVMTMVTRTATVAGMTKPTTAVGAKVSMSSMAAMKMATTAAGAKAMTTAAVAKATTAAAAKPATTAAAAAGNMGSAMNNLQKRKWVEMPKPAAQPVAPANMAMEAPAGMPGAVQAATTAAGAVKPATTAVVAPKPAVSTAAAVSKPAVTPPAMVGMTSGAKPTLPTMASKPTMPTMATKTMPILTKTVKLNRPTECVCVRAVVKKPTNQKHSSSNQSHGSRW</sequence>
<reference evidence="3 4" key="1">
    <citation type="journal article" date="2015" name="Genome Biol. Evol.">
        <title>Phylogenomic analyses indicate that early fungi evolved digesting cell walls of algal ancestors of land plants.</title>
        <authorList>
            <person name="Chang Y."/>
            <person name="Wang S."/>
            <person name="Sekimoto S."/>
            <person name="Aerts A.L."/>
            <person name="Choi C."/>
            <person name="Clum A."/>
            <person name="LaButti K.M."/>
            <person name="Lindquist E.A."/>
            <person name="Yee Ngan C."/>
            <person name="Ohm R.A."/>
            <person name="Salamov A.A."/>
            <person name="Grigoriev I.V."/>
            <person name="Spatafora J.W."/>
            <person name="Berbee M.L."/>
        </authorList>
    </citation>
    <scope>NUCLEOTIDE SEQUENCE [LARGE SCALE GENOMIC DNA]</scope>
    <source>
        <strain evidence="3 4">JEL478</strain>
    </source>
</reference>
<feature type="chain" id="PRO_5007296113" description="Reelin domain-containing protein" evidence="1">
    <location>
        <begin position="33"/>
        <end position="513"/>
    </location>
</feature>
<dbReference type="STRING" id="1344416.A0A139AFB6"/>
<dbReference type="InterPro" id="IPR042307">
    <property type="entry name" value="Reeler_sf"/>
</dbReference>
<dbReference type="Proteomes" id="UP000070544">
    <property type="component" value="Unassembled WGS sequence"/>
</dbReference>
<dbReference type="OrthoDB" id="2182592at2759"/>
<dbReference type="InterPro" id="IPR002861">
    <property type="entry name" value="Reeler_dom"/>
</dbReference>
<keyword evidence="1" id="KW-0732">Signal</keyword>
<gene>
    <name evidence="3" type="ORF">M427DRAFT_155256</name>
</gene>
<keyword evidence="4" id="KW-1185">Reference proteome</keyword>
<evidence type="ECO:0000313" key="4">
    <source>
        <dbReference type="Proteomes" id="UP000070544"/>
    </source>
</evidence>
<evidence type="ECO:0000256" key="1">
    <source>
        <dbReference type="SAM" id="SignalP"/>
    </source>
</evidence>
<feature type="signal peptide" evidence="1">
    <location>
        <begin position="1"/>
        <end position="32"/>
    </location>
</feature>